<dbReference type="Proteomes" id="UP000054776">
    <property type="component" value="Unassembled WGS sequence"/>
</dbReference>
<keyword evidence="2" id="KW-1185">Reference proteome</keyword>
<dbReference type="AlphaFoldDB" id="A0A0V1B8V0"/>
<reference evidence="1 2" key="1">
    <citation type="submission" date="2015-01" db="EMBL/GenBank/DDBJ databases">
        <title>Evolution of Trichinella species and genotypes.</title>
        <authorList>
            <person name="Korhonen P.K."/>
            <person name="Edoardo P."/>
            <person name="Giuseppe L.R."/>
            <person name="Gasser R.B."/>
        </authorList>
    </citation>
    <scope>NUCLEOTIDE SEQUENCE [LARGE SCALE GENOMIC DNA]</scope>
    <source>
        <strain evidence="1">ISS3</strain>
    </source>
</reference>
<sequence>MQSMRKVYCGDELHSMYELGRRSDQRLLGEGTCSRSAQLTAILRACTVGRLLCNKEPCCF</sequence>
<name>A0A0V1B8V0_TRISP</name>
<dbReference type="OrthoDB" id="5920536at2759"/>
<proteinExistence type="predicted"/>
<evidence type="ECO:0000313" key="1">
    <source>
        <dbReference type="EMBL" id="KRY33382.1"/>
    </source>
</evidence>
<protein>
    <submittedName>
        <fullName evidence="1">Uncharacterized protein</fullName>
    </submittedName>
</protein>
<evidence type="ECO:0000313" key="2">
    <source>
        <dbReference type="Proteomes" id="UP000054776"/>
    </source>
</evidence>
<gene>
    <name evidence="1" type="ORF">T01_3688</name>
</gene>
<accession>A0A0V1B8V0</accession>
<comment type="caution">
    <text evidence="1">The sequence shown here is derived from an EMBL/GenBank/DDBJ whole genome shotgun (WGS) entry which is preliminary data.</text>
</comment>
<dbReference type="EMBL" id="JYDH01000083">
    <property type="protein sequence ID" value="KRY33382.1"/>
    <property type="molecule type" value="Genomic_DNA"/>
</dbReference>
<organism evidence="1 2">
    <name type="scientific">Trichinella spiralis</name>
    <name type="common">Trichina worm</name>
    <dbReference type="NCBI Taxonomy" id="6334"/>
    <lineage>
        <taxon>Eukaryota</taxon>
        <taxon>Metazoa</taxon>
        <taxon>Ecdysozoa</taxon>
        <taxon>Nematoda</taxon>
        <taxon>Enoplea</taxon>
        <taxon>Dorylaimia</taxon>
        <taxon>Trichinellida</taxon>
        <taxon>Trichinellidae</taxon>
        <taxon>Trichinella</taxon>
    </lineage>
</organism>
<dbReference type="InParanoid" id="A0A0V1B8V0"/>